<reference evidence="1 2" key="1">
    <citation type="submission" date="2020-03" db="EMBL/GenBank/DDBJ databases">
        <title>Bradyrhizobium diversity isolated from nodules of Indigofera sp.</title>
        <authorList>
            <person name="Klepa M."/>
            <person name="Helene L."/>
            <person name="Hungria M."/>
        </authorList>
    </citation>
    <scope>NUCLEOTIDE SEQUENCE [LARGE SCALE GENOMIC DNA]</scope>
    <source>
        <strain evidence="1 2">WSM 1791</strain>
    </source>
</reference>
<evidence type="ECO:0000313" key="1">
    <source>
        <dbReference type="EMBL" id="NOJ41264.1"/>
    </source>
</evidence>
<accession>A0A7Y4LWK9</accession>
<dbReference type="InterPro" id="IPR029058">
    <property type="entry name" value="AB_hydrolase_fold"/>
</dbReference>
<dbReference type="RefSeq" id="WP_171580527.1">
    <property type="nucleotide sequence ID" value="NZ_JAAVLX010000005.1"/>
</dbReference>
<keyword evidence="2" id="KW-1185">Reference proteome</keyword>
<sequence>MAVLIVGIAMPPAAAEPFYREDLRIPMEAAGPRGLEAMLLRPSRIPTLWIYAQNDKFFGPDLVRRIHAAFTGAGGWAQSSISRRTRRGPFSVFARDTALRACAVSPKWAFTFRTGRRSAREAEAALAACAEHVPDCALYAVDDHLAETANAGSR</sequence>
<dbReference type="Proteomes" id="UP000544122">
    <property type="component" value="Unassembled WGS sequence"/>
</dbReference>
<protein>
    <recommendedName>
        <fullName evidence="3">DUF4189 domain-containing protein</fullName>
    </recommendedName>
</protein>
<name>A0A7Y4LWK9_9BRAD</name>
<evidence type="ECO:0008006" key="3">
    <source>
        <dbReference type="Google" id="ProtNLM"/>
    </source>
</evidence>
<comment type="caution">
    <text evidence="1">The sequence shown here is derived from an EMBL/GenBank/DDBJ whole genome shotgun (WGS) entry which is preliminary data.</text>
</comment>
<proteinExistence type="predicted"/>
<dbReference type="AlphaFoldDB" id="A0A7Y4LWK9"/>
<organism evidence="1 2">
    <name type="scientific">Bradyrhizobium australiense</name>
    <dbReference type="NCBI Taxonomy" id="2721161"/>
    <lineage>
        <taxon>Bacteria</taxon>
        <taxon>Pseudomonadati</taxon>
        <taxon>Pseudomonadota</taxon>
        <taxon>Alphaproteobacteria</taxon>
        <taxon>Hyphomicrobiales</taxon>
        <taxon>Nitrobacteraceae</taxon>
        <taxon>Bradyrhizobium</taxon>
    </lineage>
</organism>
<gene>
    <name evidence="1" type="ORF">HCN58_16915</name>
</gene>
<evidence type="ECO:0000313" key="2">
    <source>
        <dbReference type="Proteomes" id="UP000544122"/>
    </source>
</evidence>
<dbReference type="EMBL" id="JAAVLX010000005">
    <property type="protein sequence ID" value="NOJ41264.1"/>
    <property type="molecule type" value="Genomic_DNA"/>
</dbReference>
<dbReference type="SUPFAM" id="SSF53474">
    <property type="entry name" value="alpha/beta-Hydrolases"/>
    <property type="match status" value="1"/>
</dbReference>